<feature type="domain" description="Response regulatory" evidence="6">
    <location>
        <begin position="4"/>
        <end position="121"/>
    </location>
</feature>
<dbReference type="GO" id="GO:0003677">
    <property type="term" value="F:DNA binding"/>
    <property type="evidence" value="ECO:0007669"/>
    <property type="project" value="UniProtKB-KW"/>
</dbReference>
<dbReference type="AlphaFoldDB" id="A0A5C8NXR2"/>
<evidence type="ECO:0000256" key="4">
    <source>
        <dbReference type="SAM" id="MobiDB-lite"/>
    </source>
</evidence>
<dbReference type="Pfam" id="PF00072">
    <property type="entry name" value="Response_reg"/>
    <property type="match status" value="1"/>
</dbReference>
<dbReference type="Gene3D" id="3.40.50.2300">
    <property type="match status" value="1"/>
</dbReference>
<dbReference type="InterPro" id="IPR051015">
    <property type="entry name" value="EvgA-like"/>
</dbReference>
<dbReference type="Proteomes" id="UP000321548">
    <property type="component" value="Unassembled WGS sequence"/>
</dbReference>
<dbReference type="Gene3D" id="1.10.10.10">
    <property type="entry name" value="Winged helix-like DNA-binding domain superfamily/Winged helix DNA-binding domain"/>
    <property type="match status" value="1"/>
</dbReference>
<dbReference type="SUPFAM" id="SSF52172">
    <property type="entry name" value="CheY-like"/>
    <property type="match status" value="1"/>
</dbReference>
<reference evidence="7 8" key="1">
    <citation type="submission" date="2019-06" db="EMBL/GenBank/DDBJ databases">
        <title>Quisquiliibacterium sp. nov., isolated from a maize field.</title>
        <authorList>
            <person name="Lin S.-Y."/>
            <person name="Tsai C.-F."/>
            <person name="Young C.-C."/>
        </authorList>
    </citation>
    <scope>NUCLEOTIDE SEQUENCE [LARGE SCALE GENOMIC DNA]</scope>
    <source>
        <strain evidence="7 8">CC-CFT501</strain>
    </source>
</reference>
<dbReference type="CDD" id="cd17535">
    <property type="entry name" value="REC_NarL-like"/>
    <property type="match status" value="1"/>
</dbReference>
<dbReference type="OrthoDB" id="3374006at2"/>
<feature type="compositionally biased region" description="Low complexity" evidence="4">
    <location>
        <begin position="151"/>
        <end position="161"/>
    </location>
</feature>
<organism evidence="7 8">
    <name type="scientific">Zeimonas arvi</name>
    <dbReference type="NCBI Taxonomy" id="2498847"/>
    <lineage>
        <taxon>Bacteria</taxon>
        <taxon>Pseudomonadati</taxon>
        <taxon>Pseudomonadota</taxon>
        <taxon>Betaproteobacteria</taxon>
        <taxon>Burkholderiales</taxon>
        <taxon>Burkholderiaceae</taxon>
        <taxon>Zeimonas</taxon>
    </lineage>
</organism>
<dbReference type="EMBL" id="VDUY01000003">
    <property type="protein sequence ID" value="TXL65901.1"/>
    <property type="molecule type" value="Genomic_DNA"/>
</dbReference>
<comment type="caution">
    <text evidence="7">The sequence shown here is derived from an EMBL/GenBank/DDBJ whole genome shotgun (WGS) entry which is preliminary data.</text>
</comment>
<keyword evidence="2" id="KW-0238">DNA-binding</keyword>
<dbReference type="SUPFAM" id="SSF46894">
    <property type="entry name" value="C-terminal effector domain of the bipartite response regulators"/>
    <property type="match status" value="1"/>
</dbReference>
<dbReference type="InterPro" id="IPR016032">
    <property type="entry name" value="Sig_transdc_resp-reg_C-effctor"/>
</dbReference>
<protein>
    <submittedName>
        <fullName evidence="7">Response regulator transcription factor</fullName>
    </submittedName>
</protein>
<evidence type="ECO:0000256" key="1">
    <source>
        <dbReference type="ARBA" id="ARBA00022553"/>
    </source>
</evidence>
<dbReference type="SMART" id="SM00448">
    <property type="entry name" value="REC"/>
    <property type="match status" value="1"/>
</dbReference>
<dbReference type="SMART" id="SM00421">
    <property type="entry name" value="HTH_LUXR"/>
    <property type="match status" value="1"/>
</dbReference>
<dbReference type="GO" id="GO:0000160">
    <property type="term" value="P:phosphorelay signal transduction system"/>
    <property type="evidence" value="ECO:0007669"/>
    <property type="project" value="InterPro"/>
</dbReference>
<accession>A0A5C8NXR2</accession>
<keyword evidence="1 3" id="KW-0597">Phosphoprotein</keyword>
<dbReference type="RefSeq" id="WP_147703816.1">
    <property type="nucleotide sequence ID" value="NZ_VDUY01000003.1"/>
</dbReference>
<dbReference type="CDD" id="cd06170">
    <property type="entry name" value="LuxR_C_like"/>
    <property type="match status" value="1"/>
</dbReference>
<dbReference type="InterPro" id="IPR011006">
    <property type="entry name" value="CheY-like_superfamily"/>
</dbReference>
<dbReference type="PANTHER" id="PTHR45566:SF1">
    <property type="entry name" value="HTH-TYPE TRANSCRIPTIONAL REGULATOR YHJB-RELATED"/>
    <property type="match status" value="1"/>
</dbReference>
<sequence length="250" mass="26590">MSVSALIIDDHPLIRDAVRMTLASLGPGGRIDMADSFASARRLLESGAEWDFALLDLSLPDCEGFEGLAAFRELRPTLPTIVLSGRTDRETILRCLDLGAAGYIPKTSQSDVISDALRLVASGHVYLPREALGRDFLREAPSRPGVSAGEPPSASGFAPSRAPAPPPVAASAGATLDPRKLGLTDRQCDVLRLILRGLPNKLICRQLDLAEGTVKVHVSAVLRALGVRNRTQAVIAASRMGLRNRLDASA</sequence>
<evidence type="ECO:0000256" key="2">
    <source>
        <dbReference type="ARBA" id="ARBA00023125"/>
    </source>
</evidence>
<dbReference type="GO" id="GO:0006355">
    <property type="term" value="P:regulation of DNA-templated transcription"/>
    <property type="evidence" value="ECO:0007669"/>
    <property type="project" value="InterPro"/>
</dbReference>
<name>A0A5C8NXR2_9BURK</name>
<dbReference type="InterPro" id="IPR036388">
    <property type="entry name" value="WH-like_DNA-bd_sf"/>
</dbReference>
<dbReference type="InterPro" id="IPR000792">
    <property type="entry name" value="Tscrpt_reg_LuxR_C"/>
</dbReference>
<dbReference type="Pfam" id="PF00196">
    <property type="entry name" value="GerE"/>
    <property type="match status" value="1"/>
</dbReference>
<evidence type="ECO:0000259" key="5">
    <source>
        <dbReference type="PROSITE" id="PS50043"/>
    </source>
</evidence>
<feature type="domain" description="HTH luxR-type" evidence="5">
    <location>
        <begin position="176"/>
        <end position="241"/>
    </location>
</feature>
<gene>
    <name evidence="7" type="ORF">FHP08_07380</name>
</gene>
<evidence type="ECO:0000313" key="8">
    <source>
        <dbReference type="Proteomes" id="UP000321548"/>
    </source>
</evidence>
<dbReference type="PROSITE" id="PS50043">
    <property type="entry name" value="HTH_LUXR_2"/>
    <property type="match status" value="1"/>
</dbReference>
<keyword evidence="8" id="KW-1185">Reference proteome</keyword>
<evidence type="ECO:0000259" key="6">
    <source>
        <dbReference type="PROSITE" id="PS50110"/>
    </source>
</evidence>
<evidence type="ECO:0000256" key="3">
    <source>
        <dbReference type="PROSITE-ProRule" id="PRU00169"/>
    </source>
</evidence>
<feature type="region of interest" description="Disordered" evidence="4">
    <location>
        <begin position="141"/>
        <end position="174"/>
    </location>
</feature>
<proteinExistence type="predicted"/>
<dbReference type="PROSITE" id="PS50110">
    <property type="entry name" value="RESPONSE_REGULATORY"/>
    <property type="match status" value="1"/>
</dbReference>
<dbReference type="InterPro" id="IPR058245">
    <property type="entry name" value="NreC/VraR/RcsB-like_REC"/>
</dbReference>
<evidence type="ECO:0000313" key="7">
    <source>
        <dbReference type="EMBL" id="TXL65901.1"/>
    </source>
</evidence>
<dbReference type="PRINTS" id="PR00038">
    <property type="entry name" value="HTHLUXR"/>
</dbReference>
<feature type="modified residue" description="4-aspartylphosphate" evidence="3">
    <location>
        <position position="56"/>
    </location>
</feature>
<dbReference type="PANTHER" id="PTHR45566">
    <property type="entry name" value="HTH-TYPE TRANSCRIPTIONAL REGULATOR YHJB-RELATED"/>
    <property type="match status" value="1"/>
</dbReference>
<dbReference type="InterPro" id="IPR001789">
    <property type="entry name" value="Sig_transdc_resp-reg_receiver"/>
</dbReference>